<feature type="compositionally biased region" description="Polar residues" evidence="1">
    <location>
        <begin position="743"/>
        <end position="754"/>
    </location>
</feature>
<comment type="caution">
    <text evidence="2">The sequence shown here is derived from an EMBL/GenBank/DDBJ whole genome shotgun (WGS) entry which is preliminary data.</text>
</comment>
<proteinExistence type="predicted"/>
<reference evidence="2 3" key="1">
    <citation type="submission" date="2024-02" db="EMBL/GenBank/DDBJ databases">
        <title>De novo assembly and annotation of 12 fungi associated with fruit tree decline syndrome in Ontario, Canada.</title>
        <authorList>
            <person name="Sulman M."/>
            <person name="Ellouze W."/>
            <person name="Ilyukhin E."/>
        </authorList>
    </citation>
    <scope>NUCLEOTIDE SEQUENCE [LARGE SCALE GENOMIC DNA]</scope>
    <source>
        <strain evidence="2 3">M42-189</strain>
    </source>
</reference>
<protein>
    <submittedName>
        <fullName evidence="2">Uncharacterized protein</fullName>
    </submittedName>
</protein>
<organism evidence="2 3">
    <name type="scientific">Paraconiothyrium brasiliense</name>
    <dbReference type="NCBI Taxonomy" id="300254"/>
    <lineage>
        <taxon>Eukaryota</taxon>
        <taxon>Fungi</taxon>
        <taxon>Dikarya</taxon>
        <taxon>Ascomycota</taxon>
        <taxon>Pezizomycotina</taxon>
        <taxon>Dothideomycetes</taxon>
        <taxon>Pleosporomycetidae</taxon>
        <taxon>Pleosporales</taxon>
        <taxon>Massarineae</taxon>
        <taxon>Didymosphaeriaceae</taxon>
        <taxon>Paraconiothyrium</taxon>
    </lineage>
</organism>
<evidence type="ECO:0000313" key="3">
    <source>
        <dbReference type="Proteomes" id="UP001521785"/>
    </source>
</evidence>
<dbReference type="PANTHER" id="PTHR40788:SF2">
    <property type="entry name" value="CLR5 DOMAIN-CONTAINING PROTEIN"/>
    <property type="match status" value="1"/>
</dbReference>
<keyword evidence="3" id="KW-1185">Reference proteome</keyword>
<dbReference type="Proteomes" id="UP001521785">
    <property type="component" value="Unassembled WGS sequence"/>
</dbReference>
<evidence type="ECO:0000256" key="1">
    <source>
        <dbReference type="SAM" id="MobiDB-lite"/>
    </source>
</evidence>
<dbReference type="EMBL" id="JAKJXO020000019">
    <property type="protein sequence ID" value="KAL1593261.1"/>
    <property type="molecule type" value="Genomic_DNA"/>
</dbReference>
<dbReference type="PANTHER" id="PTHR40788">
    <property type="entry name" value="CLR5 DOMAIN-CONTAINING PROTEIN-RELATED"/>
    <property type="match status" value="1"/>
</dbReference>
<evidence type="ECO:0000313" key="2">
    <source>
        <dbReference type="EMBL" id="KAL1593261.1"/>
    </source>
</evidence>
<accession>A0ABR3QM83</accession>
<feature type="compositionally biased region" description="Basic and acidic residues" evidence="1">
    <location>
        <begin position="767"/>
        <end position="777"/>
    </location>
</feature>
<sequence>MTLKRSAMVEQLIATDERIVTDHEYAQSLLESLKISESEIKRGTVAEHCLNGVRQHVNELIATRDKPSDRTPSRELMTILRKLYSQEDMTLEFAYKVQFHAKHLSVSLCTAFQDLKAIMERHEALIRRRWARKTCTERKELLQHISPAMATKHRQDLDLVLHESLAEEKETSSLADAIMFPYINLEDLCKAHPLLIFLNARAYNLPWTFVNTENEFSPSAREPSCLGRKDENISMYFQFTKDPRPGIYGQAVIAESDEDDNRPEDDEQQTYTCQRQGLQMVYLQERIYTFLVNCCKAILHDMSEDTLTKAPVSEIQEPCMPNIHSNHGSDHKLFSDTVLLAPYRARSVIDFHRLRAYFDGFFSSAKDHVWALREDPSYLADTIRELASHQPELIKNAKGKVHWRVGKPMHTALVVREVIADAYVDLANWRSLYETTEKLCHLATGGIIQDFHQDIHVVQSLHTRAERHLRRLARCVISKAQASQPLRHLYTRQQRRGEPNPCAYGTDIKPNTTEEYLPSEIMTLLEELNGSIGCHIQGKRLFHILDRFDMILKGDPGDRSMISPLVAGYIAKLSIVAECLRQITMWYATPEVLLFQRQHIDCDEAIPSYGFVDFTNWMTHLVRYDPRIDVVDPSKGCLTYPIHHYPNRQNLEQMRKAEKNLDAFWDDLDKYFAQKTGQAQHEFIRPYVLGKLLRTPPWTANHTPDGLGQVYVPLSIHLHDTSKQITGVFDRSSESRKVKAKTQGCSDQTQTPAENTPPIPENPMRSDASDKPDVRRIDKRTLKTLKTLFGGDVCNEGDVSKTVKWDAFVRAMIRTGFSAEKLQGSAWQFTPQGNTDVERSIQFHEPHPDSDIPYRIARRFGRRLERVYGWTRDTFELS</sequence>
<feature type="region of interest" description="Disordered" evidence="1">
    <location>
        <begin position="727"/>
        <end position="777"/>
    </location>
</feature>
<gene>
    <name evidence="2" type="ORF">SLS60_010869</name>
</gene>
<name>A0ABR3QM83_9PLEO</name>